<sequence>MKASRMDKGTPGAKTVSGIELRCRTRSTSQTLLPLGHANLKDDVRLECSLSATQCPSFQTPAVLDPACAVSAELLVHIVSQLSPSPGNAISMYFSKEEARLKKVDPCISFSDWPRPEAYQETLLKWDSSSANPANNPPYDPSIFGNFSRCSRAWADAVGEYVNSVDIVGATAMQLRQIKQKALCLDLRFLHKSFMSAVEGQLGTFDLEEYIHEDEVGSEEDAHIGSVLKVIIMEYKKRFPCIGSDALGGDALDACCDSCKGQSDCSALTAISHAVESAYRKFLVVKAVETAVSARGLENQWMEKCCASPIIDVFWHAHLLHPKHYLETCSAMLGYVGVIDHDPGYINPKRFVNSTLGWKMKQLFSREHELNLSTRSIHNDRSHFENKLIHYDSYSWIEEAFIDRVYGDEMECG</sequence>
<proteinExistence type="predicted"/>
<dbReference type="AlphaFoldDB" id="A0A7S0LHB6"/>
<organism evidence="1">
    <name type="scientific">Coccolithus braarudii</name>
    <dbReference type="NCBI Taxonomy" id="221442"/>
    <lineage>
        <taxon>Eukaryota</taxon>
        <taxon>Haptista</taxon>
        <taxon>Haptophyta</taxon>
        <taxon>Prymnesiophyceae</taxon>
        <taxon>Coccolithales</taxon>
        <taxon>Coccolithaceae</taxon>
        <taxon>Coccolithus</taxon>
    </lineage>
</organism>
<reference evidence="1" key="1">
    <citation type="submission" date="2021-01" db="EMBL/GenBank/DDBJ databases">
        <authorList>
            <person name="Corre E."/>
            <person name="Pelletier E."/>
            <person name="Niang G."/>
            <person name="Scheremetjew M."/>
            <person name="Finn R."/>
            <person name="Kale V."/>
            <person name="Holt S."/>
            <person name="Cochrane G."/>
            <person name="Meng A."/>
            <person name="Brown T."/>
            <person name="Cohen L."/>
        </authorList>
    </citation>
    <scope>NUCLEOTIDE SEQUENCE</scope>
    <source>
        <strain evidence="1">PLY182g</strain>
    </source>
</reference>
<protein>
    <submittedName>
        <fullName evidence="1">Uncharacterized protein</fullName>
    </submittedName>
</protein>
<gene>
    <name evidence="1" type="ORF">CPEL01642_LOCUS16171</name>
</gene>
<accession>A0A7S0LHB6</accession>
<evidence type="ECO:0000313" key="1">
    <source>
        <dbReference type="EMBL" id="CAD8612791.1"/>
    </source>
</evidence>
<name>A0A7S0LHB6_9EUKA</name>
<dbReference type="EMBL" id="HBEY01033884">
    <property type="protein sequence ID" value="CAD8612791.1"/>
    <property type="molecule type" value="Transcribed_RNA"/>
</dbReference>